<feature type="coiled-coil region" evidence="1">
    <location>
        <begin position="164"/>
        <end position="191"/>
    </location>
</feature>
<reference evidence="3" key="1">
    <citation type="submission" date="2023-07" db="EMBL/GenBank/DDBJ databases">
        <authorList>
            <consortium name="AG Swart"/>
            <person name="Singh M."/>
            <person name="Singh A."/>
            <person name="Seah K."/>
            <person name="Emmerich C."/>
        </authorList>
    </citation>
    <scope>NUCLEOTIDE SEQUENCE</scope>
    <source>
        <strain evidence="3">DP1</strain>
    </source>
</reference>
<protein>
    <submittedName>
        <fullName evidence="3">Uncharacterized protein</fullName>
    </submittedName>
</protein>
<keyword evidence="1" id="KW-0175">Coiled coil</keyword>
<gene>
    <name evidence="3" type="ORF">ECRASSUSDP1_LOCUS14167</name>
</gene>
<comment type="caution">
    <text evidence="3">The sequence shown here is derived from an EMBL/GenBank/DDBJ whole genome shotgun (WGS) entry which is preliminary data.</text>
</comment>
<evidence type="ECO:0000313" key="4">
    <source>
        <dbReference type="Proteomes" id="UP001295684"/>
    </source>
</evidence>
<evidence type="ECO:0000256" key="1">
    <source>
        <dbReference type="SAM" id="Coils"/>
    </source>
</evidence>
<evidence type="ECO:0000313" key="3">
    <source>
        <dbReference type="EMBL" id="CAI2372833.1"/>
    </source>
</evidence>
<accession>A0AAD2CWT5</accession>
<feature type="region of interest" description="Disordered" evidence="2">
    <location>
        <begin position="1"/>
        <end position="23"/>
    </location>
</feature>
<dbReference type="Proteomes" id="UP001295684">
    <property type="component" value="Unassembled WGS sequence"/>
</dbReference>
<feature type="compositionally biased region" description="Basic residues" evidence="2">
    <location>
        <begin position="320"/>
        <end position="343"/>
    </location>
</feature>
<dbReference type="EMBL" id="CAMPGE010014142">
    <property type="protein sequence ID" value="CAI2372833.1"/>
    <property type="molecule type" value="Genomic_DNA"/>
</dbReference>
<proteinExistence type="predicted"/>
<dbReference type="AlphaFoldDB" id="A0AAD2CWT5"/>
<organism evidence="3 4">
    <name type="scientific">Euplotes crassus</name>
    <dbReference type="NCBI Taxonomy" id="5936"/>
    <lineage>
        <taxon>Eukaryota</taxon>
        <taxon>Sar</taxon>
        <taxon>Alveolata</taxon>
        <taxon>Ciliophora</taxon>
        <taxon>Intramacronucleata</taxon>
        <taxon>Spirotrichea</taxon>
        <taxon>Hypotrichia</taxon>
        <taxon>Euplotida</taxon>
        <taxon>Euplotidae</taxon>
        <taxon>Moneuplotes</taxon>
    </lineage>
</organism>
<feature type="compositionally biased region" description="Basic residues" evidence="2">
    <location>
        <begin position="7"/>
        <end position="20"/>
    </location>
</feature>
<feature type="region of interest" description="Disordered" evidence="2">
    <location>
        <begin position="294"/>
        <end position="343"/>
    </location>
</feature>
<feature type="coiled-coil region" evidence="1">
    <location>
        <begin position="224"/>
        <end position="258"/>
    </location>
</feature>
<name>A0AAD2CWT5_EUPCR</name>
<sequence>MNLSRISHNRSRSRGLHGRKKTDASIISPIMEQEADSIMSKILDPIQFKKQKILQKELKAEKKQLQNKNFNLTDDVRKKENEYRIKDKLQINSNYALVGYLKELKKYENDVKLEAKRMNYLAKDKQWLIKFCDQLKEELAWAKAKVKTSEKIMHDLKATGQESVESLIRTVDGFEAKKLRLEKEIAQASRITEAKEYEHDLRTKKIEECKNFIKTQSGLQEQKMEDLSEKIIDKRQNILELKRQIVALEYKCEAQENSLVDIDKRIEDKVYNKILGNEQLQVWRQQKAEIMARTGENINPDAEVPEEDPNESIFKEERKKPKPSKSKSKKRKTKSKSKKAILA</sequence>
<keyword evidence="4" id="KW-1185">Reference proteome</keyword>
<feature type="coiled-coil region" evidence="1">
    <location>
        <begin position="48"/>
        <end position="82"/>
    </location>
</feature>
<evidence type="ECO:0000256" key="2">
    <source>
        <dbReference type="SAM" id="MobiDB-lite"/>
    </source>
</evidence>